<dbReference type="Gene3D" id="1.10.10.10">
    <property type="entry name" value="Winged helix-like DNA-binding domain superfamily/Winged helix DNA-binding domain"/>
    <property type="match status" value="1"/>
</dbReference>
<evidence type="ECO:0000256" key="1">
    <source>
        <dbReference type="ARBA" id="ARBA00009964"/>
    </source>
</evidence>
<dbReference type="Pfam" id="PF01527">
    <property type="entry name" value="HTH_Tnp_1"/>
    <property type="match status" value="1"/>
</dbReference>
<dbReference type="InterPro" id="IPR010921">
    <property type="entry name" value="Trp_repressor/repl_initiator"/>
</dbReference>
<reference evidence="3 4" key="1">
    <citation type="submission" date="2019-07" db="EMBL/GenBank/DDBJ databases">
        <title>Whole genome shotgun sequence of Reyranella soli NBRC 108950.</title>
        <authorList>
            <person name="Hosoyama A."/>
            <person name="Uohara A."/>
            <person name="Ohji S."/>
            <person name="Ichikawa N."/>
        </authorList>
    </citation>
    <scope>NUCLEOTIDE SEQUENCE [LARGE SCALE GENOMIC DNA]</scope>
    <source>
        <strain evidence="3 4">NBRC 108950</strain>
    </source>
</reference>
<dbReference type="PANTHER" id="PTHR37936:SF3">
    <property type="entry name" value="TRANSPOSASE INSC FOR INSERTION ELEMENT IS2A-RELATED"/>
    <property type="match status" value="1"/>
</dbReference>
<evidence type="ECO:0000313" key="3">
    <source>
        <dbReference type="EMBL" id="GEP62231.1"/>
    </source>
</evidence>
<comment type="similarity">
    <text evidence="1">Belongs to the transposase 8 family.</text>
</comment>
<sequence>MSRLEPTLEPERQVRRIEVITGAGGRRRWTVDDKARIVAETLEPGAAVSVVARRHGLTPQQLFGWRREARKRSEASDDGGPSFVPAVMDLPAAHGRRRPQAALMAAIELDMGGVRVRIGAGAKVSIVSAVIRALKEAL</sequence>
<dbReference type="GO" id="GO:0006313">
    <property type="term" value="P:DNA transposition"/>
    <property type="evidence" value="ECO:0007669"/>
    <property type="project" value="InterPro"/>
</dbReference>
<dbReference type="AlphaFoldDB" id="A0A512NTH0"/>
<dbReference type="RefSeq" id="WP_246159279.1">
    <property type="nucleotide sequence ID" value="NZ_BKAJ01000404.1"/>
</dbReference>
<name>A0A512NTH0_9HYPH</name>
<dbReference type="InterPro" id="IPR002514">
    <property type="entry name" value="Transposase_8"/>
</dbReference>
<proteinExistence type="inferred from homology"/>
<dbReference type="EMBL" id="BKAJ01000404">
    <property type="protein sequence ID" value="GEP62231.1"/>
    <property type="molecule type" value="Genomic_DNA"/>
</dbReference>
<dbReference type="GO" id="GO:0043565">
    <property type="term" value="F:sequence-specific DNA binding"/>
    <property type="evidence" value="ECO:0007669"/>
    <property type="project" value="InterPro"/>
</dbReference>
<protein>
    <submittedName>
        <fullName evidence="3">Transposase</fullName>
    </submittedName>
</protein>
<comment type="caution">
    <text evidence="3">The sequence shown here is derived from an EMBL/GenBank/DDBJ whole genome shotgun (WGS) entry which is preliminary data.</text>
</comment>
<dbReference type="PANTHER" id="PTHR37936">
    <property type="entry name" value="TRANSPOSASE INSC FOR INSERTION ELEMENT IS2A-RELATED"/>
    <property type="match status" value="1"/>
</dbReference>
<evidence type="ECO:0000313" key="4">
    <source>
        <dbReference type="Proteomes" id="UP000321058"/>
    </source>
</evidence>
<dbReference type="SUPFAM" id="SSF48295">
    <property type="entry name" value="TrpR-like"/>
    <property type="match status" value="1"/>
</dbReference>
<dbReference type="GO" id="GO:0004803">
    <property type="term" value="F:transposase activity"/>
    <property type="evidence" value="ECO:0007669"/>
    <property type="project" value="InterPro"/>
</dbReference>
<evidence type="ECO:0000256" key="2">
    <source>
        <dbReference type="SAM" id="MobiDB-lite"/>
    </source>
</evidence>
<dbReference type="NCBIfam" id="NF047595">
    <property type="entry name" value="IS66_ISRel24_TnpA"/>
    <property type="match status" value="1"/>
</dbReference>
<dbReference type="Proteomes" id="UP000321058">
    <property type="component" value="Unassembled WGS sequence"/>
</dbReference>
<feature type="region of interest" description="Disordered" evidence="2">
    <location>
        <begin position="65"/>
        <end position="87"/>
    </location>
</feature>
<gene>
    <name evidence="3" type="ORF">RSO01_93970</name>
</gene>
<accession>A0A512NTH0</accession>
<dbReference type="InterPro" id="IPR036388">
    <property type="entry name" value="WH-like_DNA-bd_sf"/>
</dbReference>
<keyword evidence="4" id="KW-1185">Reference proteome</keyword>
<organism evidence="3 4">
    <name type="scientific">Reyranella soli</name>
    <dbReference type="NCBI Taxonomy" id="1230389"/>
    <lineage>
        <taxon>Bacteria</taxon>
        <taxon>Pseudomonadati</taxon>
        <taxon>Pseudomonadota</taxon>
        <taxon>Alphaproteobacteria</taxon>
        <taxon>Hyphomicrobiales</taxon>
        <taxon>Reyranellaceae</taxon>
        <taxon>Reyranella</taxon>
    </lineage>
</organism>
<feature type="compositionally biased region" description="Basic and acidic residues" evidence="2">
    <location>
        <begin position="65"/>
        <end position="75"/>
    </location>
</feature>